<keyword evidence="2" id="KW-1185">Reference proteome</keyword>
<protein>
    <submittedName>
        <fullName evidence="1">Uncharacterized protein</fullName>
    </submittedName>
</protein>
<evidence type="ECO:0000313" key="2">
    <source>
        <dbReference type="Proteomes" id="UP000799764"/>
    </source>
</evidence>
<dbReference type="AlphaFoldDB" id="A0A9P4PSN8"/>
<dbReference type="Proteomes" id="UP000799764">
    <property type="component" value="Unassembled WGS sequence"/>
</dbReference>
<name>A0A9P4PSN8_9PLEO</name>
<comment type="caution">
    <text evidence="1">The sequence shown here is derived from an EMBL/GenBank/DDBJ whole genome shotgun (WGS) entry which is preliminary data.</text>
</comment>
<gene>
    <name evidence="1" type="ORF">P171DRAFT_142958</name>
</gene>
<dbReference type="EMBL" id="MU001493">
    <property type="protein sequence ID" value="KAF2450624.1"/>
    <property type="molecule type" value="Genomic_DNA"/>
</dbReference>
<reference evidence="1" key="1">
    <citation type="journal article" date="2020" name="Stud. Mycol.">
        <title>101 Dothideomycetes genomes: a test case for predicting lifestyles and emergence of pathogens.</title>
        <authorList>
            <person name="Haridas S."/>
            <person name="Albert R."/>
            <person name="Binder M."/>
            <person name="Bloem J."/>
            <person name="Labutti K."/>
            <person name="Salamov A."/>
            <person name="Andreopoulos B."/>
            <person name="Baker S."/>
            <person name="Barry K."/>
            <person name="Bills G."/>
            <person name="Bluhm B."/>
            <person name="Cannon C."/>
            <person name="Castanera R."/>
            <person name="Culley D."/>
            <person name="Daum C."/>
            <person name="Ezra D."/>
            <person name="Gonzalez J."/>
            <person name="Henrissat B."/>
            <person name="Kuo A."/>
            <person name="Liang C."/>
            <person name="Lipzen A."/>
            <person name="Lutzoni F."/>
            <person name="Magnuson J."/>
            <person name="Mondo S."/>
            <person name="Nolan M."/>
            <person name="Ohm R."/>
            <person name="Pangilinan J."/>
            <person name="Park H.-J."/>
            <person name="Ramirez L."/>
            <person name="Alfaro M."/>
            <person name="Sun H."/>
            <person name="Tritt A."/>
            <person name="Yoshinaga Y."/>
            <person name="Zwiers L.-H."/>
            <person name="Turgeon B."/>
            <person name="Goodwin S."/>
            <person name="Spatafora J."/>
            <person name="Crous P."/>
            <person name="Grigoriev I."/>
        </authorList>
    </citation>
    <scope>NUCLEOTIDE SEQUENCE</scope>
    <source>
        <strain evidence="1">CBS 690.94</strain>
    </source>
</reference>
<proteinExistence type="predicted"/>
<sequence length="181" mass="20359">MASTPPNTATRITKLLQTITKLHHENALTMQAQLARNPHPQKLYMTVIRTSRSSAKPSLGDMLISDLTQAPTTLTDATGNFFVKNISERENFHFVLTWDKYPEGAPGQLHVIDMAVDRDDAERMFKAGVAGFDGWMEEGGDGIWLDERRVRKRVYRTTGGLWVWVELVEGGVGHRRVVVDP</sequence>
<evidence type="ECO:0000313" key="1">
    <source>
        <dbReference type="EMBL" id="KAF2450624.1"/>
    </source>
</evidence>
<organism evidence="1 2">
    <name type="scientific">Karstenula rhodostoma CBS 690.94</name>
    <dbReference type="NCBI Taxonomy" id="1392251"/>
    <lineage>
        <taxon>Eukaryota</taxon>
        <taxon>Fungi</taxon>
        <taxon>Dikarya</taxon>
        <taxon>Ascomycota</taxon>
        <taxon>Pezizomycotina</taxon>
        <taxon>Dothideomycetes</taxon>
        <taxon>Pleosporomycetidae</taxon>
        <taxon>Pleosporales</taxon>
        <taxon>Massarineae</taxon>
        <taxon>Didymosphaeriaceae</taxon>
        <taxon>Karstenula</taxon>
    </lineage>
</organism>
<accession>A0A9P4PSN8</accession>